<feature type="transmembrane region" description="Helical" evidence="8">
    <location>
        <begin position="45"/>
        <end position="63"/>
    </location>
</feature>
<sequence length="496" mass="53111">MNWRFGLTGSTFDPLMTSHWALAAALLLPLVFGALAAIFPPRRMWPVALACAVILTAGIFLLIDTRQAGVLRWQWEFSGIGVALRLNGVSMLLLLLTQWLGAAAALYTPGLLRISDPERFARWLWPLMGAVISALSLAWVATDLLTLYIALETMGLAAVAMLLLSGQADALLAGMRYLLLTLVGSLAYLLGVALILGYWGRLDLAGLAEVVEPGPVAWVAAALMGAGLALKAALFPLHAWLSPVHSSAWTPVSALHAGLVVKASLFVLLELWSILLFETFWAPRVIAWMGMLAVVWGGLIAWRAESLKTLVASSTVAQLGYLMVVFPLLLGPDISPLARALAWDGFWLQLMGHALAKAAMFMAAGNLILATGEKTLEGLAGTSRRLPLSLLVFGVASVTLMGLPPSAGFTAKWLLLQSMVISGQWWAVAALLVGTLLTAAYIFRFFRYSFMETAPRHRYQPLAPGMDVIALGLALAAFALGLLAHFPLDLLHGGSA</sequence>
<feature type="transmembrane region" description="Helical" evidence="8">
    <location>
        <begin position="120"/>
        <end position="141"/>
    </location>
</feature>
<feature type="transmembrane region" description="Helical" evidence="8">
    <location>
        <begin position="147"/>
        <end position="165"/>
    </location>
</feature>
<evidence type="ECO:0000313" key="10">
    <source>
        <dbReference type="EMBL" id="PRY66586.1"/>
    </source>
</evidence>
<dbReference type="PRINTS" id="PR01437">
    <property type="entry name" value="NUOXDRDTASE4"/>
</dbReference>
<feature type="transmembrane region" description="Helical" evidence="8">
    <location>
        <begin position="177"/>
        <end position="199"/>
    </location>
</feature>
<feature type="transmembrane region" description="Helical" evidence="8">
    <location>
        <begin position="309"/>
        <end position="330"/>
    </location>
</feature>
<feature type="transmembrane region" description="Helical" evidence="8">
    <location>
        <begin position="83"/>
        <end position="108"/>
    </location>
</feature>
<reference evidence="10 11" key="1">
    <citation type="submission" date="2018-03" db="EMBL/GenBank/DDBJ databases">
        <title>Genomic Encyclopedia of Type Strains, Phase III (KMG-III): the genomes of soil and plant-associated and newly described type strains.</title>
        <authorList>
            <person name="Whitman W."/>
        </authorList>
    </citation>
    <scope>NUCLEOTIDE SEQUENCE [LARGE SCALE GENOMIC DNA]</scope>
    <source>
        <strain evidence="10 11">CGMCC 1.12152</strain>
    </source>
</reference>
<comment type="subcellular location">
    <subcellularLocation>
        <location evidence="1">Cell membrane</location>
        <topology evidence="1">Multi-pass membrane protein</topology>
    </subcellularLocation>
    <subcellularLocation>
        <location evidence="7">Membrane</location>
        <topology evidence="7">Multi-pass membrane protein</topology>
    </subcellularLocation>
</comment>
<feature type="transmembrane region" description="Helical" evidence="8">
    <location>
        <begin position="253"/>
        <end position="275"/>
    </location>
</feature>
<accession>A0A2T0V8T9</accession>
<evidence type="ECO:0000313" key="11">
    <source>
        <dbReference type="Proteomes" id="UP000237647"/>
    </source>
</evidence>
<keyword evidence="4 7" id="KW-0812">Transmembrane</keyword>
<comment type="similarity">
    <text evidence="2">Belongs to the CPA3 antiporters (TC 2.A.63) subunit D family.</text>
</comment>
<feature type="transmembrane region" description="Helical" evidence="8">
    <location>
        <begin position="350"/>
        <end position="369"/>
    </location>
</feature>
<dbReference type="AlphaFoldDB" id="A0A2T0V8T9"/>
<dbReference type="GO" id="GO:0005886">
    <property type="term" value="C:plasma membrane"/>
    <property type="evidence" value="ECO:0007669"/>
    <property type="project" value="UniProtKB-SubCell"/>
</dbReference>
<feature type="transmembrane region" description="Helical" evidence="8">
    <location>
        <begin position="219"/>
        <end position="241"/>
    </location>
</feature>
<feature type="domain" description="NADH:quinone oxidoreductase/Mrp antiporter transmembrane" evidence="9">
    <location>
        <begin position="141"/>
        <end position="438"/>
    </location>
</feature>
<dbReference type="PANTHER" id="PTHR42703">
    <property type="entry name" value="NADH DEHYDROGENASE"/>
    <property type="match status" value="1"/>
</dbReference>
<evidence type="ECO:0000256" key="2">
    <source>
        <dbReference type="ARBA" id="ARBA00005346"/>
    </source>
</evidence>
<dbReference type="Proteomes" id="UP000237647">
    <property type="component" value="Unassembled WGS sequence"/>
</dbReference>
<dbReference type="OrthoDB" id="9768329at2"/>
<evidence type="ECO:0000256" key="1">
    <source>
        <dbReference type="ARBA" id="ARBA00004651"/>
    </source>
</evidence>
<proteinExistence type="inferred from homology"/>
<keyword evidence="11" id="KW-1185">Reference proteome</keyword>
<keyword evidence="6 8" id="KW-0472">Membrane</keyword>
<feature type="transmembrane region" description="Helical" evidence="8">
    <location>
        <begin position="390"/>
        <end position="411"/>
    </location>
</feature>
<evidence type="ECO:0000256" key="5">
    <source>
        <dbReference type="ARBA" id="ARBA00022989"/>
    </source>
</evidence>
<dbReference type="GO" id="GO:0008137">
    <property type="term" value="F:NADH dehydrogenase (ubiquinone) activity"/>
    <property type="evidence" value="ECO:0007669"/>
    <property type="project" value="InterPro"/>
</dbReference>
<dbReference type="GO" id="GO:0042773">
    <property type="term" value="P:ATP synthesis coupled electron transport"/>
    <property type="evidence" value="ECO:0007669"/>
    <property type="project" value="InterPro"/>
</dbReference>
<evidence type="ECO:0000256" key="4">
    <source>
        <dbReference type="ARBA" id="ARBA00022692"/>
    </source>
</evidence>
<feature type="transmembrane region" description="Helical" evidence="8">
    <location>
        <begin position="423"/>
        <end position="446"/>
    </location>
</feature>
<dbReference type="RefSeq" id="WP_106373544.1">
    <property type="nucleotide sequence ID" value="NZ_PVTK01000001.1"/>
</dbReference>
<dbReference type="Pfam" id="PF00361">
    <property type="entry name" value="Proton_antipo_M"/>
    <property type="match status" value="1"/>
</dbReference>
<feature type="transmembrane region" description="Helical" evidence="8">
    <location>
        <begin position="281"/>
        <end position="302"/>
    </location>
</feature>
<feature type="transmembrane region" description="Helical" evidence="8">
    <location>
        <begin position="20"/>
        <end position="38"/>
    </location>
</feature>
<comment type="caution">
    <text evidence="10">The sequence shown here is derived from an EMBL/GenBank/DDBJ whole genome shotgun (WGS) entry which is preliminary data.</text>
</comment>
<keyword evidence="3" id="KW-1003">Cell membrane</keyword>
<dbReference type="PANTHER" id="PTHR42703:SF1">
    <property type="entry name" value="NA(+)_H(+) ANTIPORTER SUBUNIT D1"/>
    <property type="match status" value="1"/>
</dbReference>
<dbReference type="InterPro" id="IPR003918">
    <property type="entry name" value="NADH_UbQ_OxRdtase"/>
</dbReference>
<name>A0A2T0V8T9_9GAMM</name>
<dbReference type="InterPro" id="IPR001750">
    <property type="entry name" value="ND/Mrp_TM"/>
</dbReference>
<feature type="transmembrane region" description="Helical" evidence="8">
    <location>
        <begin position="467"/>
        <end position="488"/>
    </location>
</feature>
<evidence type="ECO:0000256" key="3">
    <source>
        <dbReference type="ARBA" id="ARBA00022475"/>
    </source>
</evidence>
<dbReference type="InterPro" id="IPR050586">
    <property type="entry name" value="CPA3_Na-H_Antiporter_D"/>
</dbReference>
<organism evidence="10 11">
    <name type="scientific">Vreelandella songnenensis</name>
    <dbReference type="NCBI Taxonomy" id="1176243"/>
    <lineage>
        <taxon>Bacteria</taxon>
        <taxon>Pseudomonadati</taxon>
        <taxon>Pseudomonadota</taxon>
        <taxon>Gammaproteobacteria</taxon>
        <taxon>Oceanospirillales</taxon>
        <taxon>Halomonadaceae</taxon>
        <taxon>Vreelandella</taxon>
    </lineage>
</organism>
<protein>
    <submittedName>
        <fullName evidence="10">Multisubunit sodium/proton antiporter MrpD subunit</fullName>
    </submittedName>
</protein>
<keyword evidence="5 8" id="KW-1133">Transmembrane helix</keyword>
<evidence type="ECO:0000256" key="8">
    <source>
        <dbReference type="SAM" id="Phobius"/>
    </source>
</evidence>
<evidence type="ECO:0000259" key="9">
    <source>
        <dbReference type="Pfam" id="PF00361"/>
    </source>
</evidence>
<evidence type="ECO:0000256" key="6">
    <source>
        <dbReference type="ARBA" id="ARBA00023136"/>
    </source>
</evidence>
<evidence type="ECO:0000256" key="7">
    <source>
        <dbReference type="RuleBase" id="RU000320"/>
    </source>
</evidence>
<gene>
    <name evidence="10" type="ORF">B0H98_101580</name>
</gene>
<dbReference type="EMBL" id="PVTK01000001">
    <property type="protein sequence ID" value="PRY66586.1"/>
    <property type="molecule type" value="Genomic_DNA"/>
</dbReference>